<dbReference type="Proteomes" id="UP001451303">
    <property type="component" value="Unassembled WGS sequence"/>
</dbReference>
<organism evidence="2 3">
    <name type="scientific">Neurospora intermedia</name>
    <dbReference type="NCBI Taxonomy" id="5142"/>
    <lineage>
        <taxon>Eukaryota</taxon>
        <taxon>Fungi</taxon>
        <taxon>Dikarya</taxon>
        <taxon>Ascomycota</taxon>
        <taxon>Pezizomycotina</taxon>
        <taxon>Sordariomycetes</taxon>
        <taxon>Sordariomycetidae</taxon>
        <taxon>Sordariales</taxon>
        <taxon>Sordariaceae</taxon>
        <taxon>Neurospora</taxon>
    </lineage>
</organism>
<dbReference type="InterPro" id="IPR017795">
    <property type="entry name" value="ABBA_NscD-like"/>
</dbReference>
<dbReference type="InterPro" id="IPR012349">
    <property type="entry name" value="Split_barrel_FMN-bd"/>
</dbReference>
<protein>
    <submittedName>
        <fullName evidence="2">Aromatic prenyltransferase</fullName>
    </submittedName>
</protein>
<evidence type="ECO:0000256" key="1">
    <source>
        <dbReference type="ARBA" id="ARBA00022679"/>
    </source>
</evidence>
<dbReference type="PANTHER" id="PTHR40627:SF5">
    <property type="entry name" value="INDOLE PRENYLTRANSFERASE TDIB"/>
    <property type="match status" value="1"/>
</dbReference>
<dbReference type="SUPFAM" id="SSF50475">
    <property type="entry name" value="FMN-binding split barrel"/>
    <property type="match status" value="1"/>
</dbReference>
<evidence type="ECO:0000313" key="3">
    <source>
        <dbReference type="Proteomes" id="UP001451303"/>
    </source>
</evidence>
<dbReference type="InterPro" id="IPR024747">
    <property type="entry name" value="Pyridox_Oxase-rel"/>
</dbReference>
<name>A0ABR3D9L2_NEUIN</name>
<dbReference type="Gene3D" id="2.30.110.10">
    <property type="entry name" value="Electron Transport, Fmn-binding Protein, Chain A"/>
    <property type="match status" value="1"/>
</dbReference>
<dbReference type="Pfam" id="PF12900">
    <property type="entry name" value="Pyridox_ox_2"/>
    <property type="match status" value="1"/>
</dbReference>
<evidence type="ECO:0000313" key="2">
    <source>
        <dbReference type="EMBL" id="KAL0469370.1"/>
    </source>
</evidence>
<dbReference type="PANTHER" id="PTHR40627">
    <property type="entry name" value="INDOLE PRENYLTRANSFERASE TDIB-RELATED"/>
    <property type="match status" value="1"/>
</dbReference>
<proteinExistence type="predicted"/>
<keyword evidence="1" id="KW-0808">Transferase</keyword>
<comment type="caution">
    <text evidence="2">The sequence shown here is derived from an EMBL/GenBank/DDBJ whole genome shotgun (WGS) entry which is preliminary data.</text>
</comment>
<keyword evidence="3" id="KW-1185">Reference proteome</keyword>
<reference evidence="2 3" key="1">
    <citation type="submission" date="2023-09" db="EMBL/GenBank/DDBJ databases">
        <title>Multi-omics analysis of a traditional fermented food reveals byproduct-associated fungal strains for waste-to-food upcycling.</title>
        <authorList>
            <consortium name="Lawrence Berkeley National Laboratory"/>
            <person name="Rekdal V.M."/>
            <person name="Villalobos-Escobedo J.M."/>
            <person name="Rodriguez-Valeron N."/>
            <person name="Garcia M.O."/>
            <person name="Vasquez D.P."/>
            <person name="Damayanti I."/>
            <person name="Sorensen P.M."/>
            <person name="Baidoo E.E."/>
            <person name="De Carvalho A.C."/>
            <person name="Riley R."/>
            <person name="Lipzen A."/>
            <person name="He G."/>
            <person name="Yan M."/>
            <person name="Haridas S."/>
            <person name="Daum C."/>
            <person name="Yoshinaga Y."/>
            <person name="Ng V."/>
            <person name="Grigoriev I.V."/>
            <person name="Munk R."/>
            <person name="Nuraida L."/>
            <person name="Wijaya C.H."/>
            <person name="Morales P.-C."/>
            <person name="Keasling J.D."/>
        </authorList>
    </citation>
    <scope>NUCLEOTIDE SEQUENCE [LARGE SCALE GENOMIC DNA]</scope>
    <source>
        <strain evidence="2 3">FGSC 2613</strain>
    </source>
</reference>
<dbReference type="EMBL" id="JAVLET010000005">
    <property type="protein sequence ID" value="KAL0469370.1"/>
    <property type="molecule type" value="Genomic_DNA"/>
</dbReference>
<accession>A0ABR3D9L2</accession>
<sequence length="652" mass="72724">MPSRELEYPKQPYSTVKRLNDRARYSLETIHGIINSSPFLNVAFQDSSSPFPAVLPMIGQMGSFSRPSADLGDVLDLYLHGYVSSRLMSLSRSSSSSSSSSEEGIPLTISATLLDGYVLSLTPNSHSYNYRSAILFGYAVPVTDPAEKLWAMELVTNSVVPARYQNTRTPPNNAEMQSTSILKVKIKAGSAKIRSGEPHDERGDLNNQEVREKTWVGVVPAWTQFGEPVAGGYNQVEEVPGYLESWRVEGNEERRREAYEAVKEGGNGKKGEGDDRWGYTLVRPCTGAGLESGPLPKMRRTTSHGIVRISPLARPAYLSTRSQPKLRIQIQARHNSSRSNPPISQYDDNNPNHHYWWTACAPSMTSILRHSHSYTPSQQSLHISWFRNNVIPNLGPRPSLSYRLHSPLNYEGSPYRPTWNFCSAPAGSSSSSAKVKGTLRFSFDPIPATGTTKEDPTNQEEYQRLFPLLARECHGKGETKADLTWYDEVKEHMYLNPSEQVVLQSKIASGSSQLPPEHAAIAIGCVGEKRVLKPYFFAGPKSMVTGFYEMRLGREEPEVKVYVPLMQIFETEEAVIAGLEEAWRGFGWGELGKGGYGEAIREAFPHVDFKKAPGTHTWVSFSYSDRTGPYMTVYLAPRFQEAYDLGVARDEI</sequence>
<gene>
    <name evidence="2" type="ORF">QR685DRAFT_443124</name>
</gene>
<dbReference type="Pfam" id="PF11991">
    <property type="entry name" value="Trp_DMAT"/>
    <property type="match status" value="2"/>
</dbReference>